<dbReference type="InterPro" id="IPR043502">
    <property type="entry name" value="DNA/RNA_pol_sf"/>
</dbReference>
<dbReference type="InterPro" id="IPR041577">
    <property type="entry name" value="RT_RNaseH_2"/>
</dbReference>
<evidence type="ECO:0000259" key="2">
    <source>
        <dbReference type="PROSITE" id="PS50878"/>
    </source>
</evidence>
<dbReference type="EMBL" id="CP093344">
    <property type="protein sequence ID" value="WOG90152.1"/>
    <property type="molecule type" value="Genomic_DNA"/>
</dbReference>
<evidence type="ECO:0008006" key="6">
    <source>
        <dbReference type="Google" id="ProtNLM"/>
    </source>
</evidence>
<dbReference type="InterPro" id="IPR001584">
    <property type="entry name" value="Integrase_cat-core"/>
</dbReference>
<dbReference type="Gene3D" id="3.30.70.270">
    <property type="match status" value="2"/>
</dbReference>
<dbReference type="InterPro" id="IPR012337">
    <property type="entry name" value="RNaseH-like_sf"/>
</dbReference>
<dbReference type="GO" id="GO:0003824">
    <property type="term" value="F:catalytic activity"/>
    <property type="evidence" value="ECO:0007669"/>
    <property type="project" value="UniProtKB-KW"/>
</dbReference>
<dbReference type="PANTHER" id="PTHR37984">
    <property type="entry name" value="PROTEIN CBG26694"/>
    <property type="match status" value="1"/>
</dbReference>
<name>A0AAF1ARE7_DAUCS</name>
<evidence type="ECO:0000259" key="3">
    <source>
        <dbReference type="PROSITE" id="PS50994"/>
    </source>
</evidence>
<dbReference type="FunFam" id="3.10.20.370:FF:000001">
    <property type="entry name" value="Retrovirus-related Pol polyprotein from transposon 17.6-like protein"/>
    <property type="match status" value="1"/>
</dbReference>
<keyword evidence="1" id="KW-0511">Multifunctional enzyme</keyword>
<keyword evidence="5" id="KW-1185">Reference proteome</keyword>
<dbReference type="InterPro" id="IPR041588">
    <property type="entry name" value="Integrase_H2C2"/>
</dbReference>
<dbReference type="GO" id="GO:0015074">
    <property type="term" value="P:DNA integration"/>
    <property type="evidence" value="ECO:0007669"/>
    <property type="project" value="InterPro"/>
</dbReference>
<dbReference type="AlphaFoldDB" id="A0AAF1ARE7"/>
<dbReference type="FunFam" id="3.30.70.270:FF:000115">
    <property type="entry name" value="Polyprotein of retroviral origin, putative"/>
    <property type="match status" value="1"/>
</dbReference>
<dbReference type="PROSITE" id="PS50994">
    <property type="entry name" value="INTEGRASE"/>
    <property type="match status" value="1"/>
</dbReference>
<gene>
    <name evidence="4" type="ORF">DCAR_0209395</name>
</gene>
<dbReference type="InterPro" id="IPR043128">
    <property type="entry name" value="Rev_trsase/Diguanyl_cyclase"/>
</dbReference>
<dbReference type="Pfam" id="PF00078">
    <property type="entry name" value="RVT_1"/>
    <property type="match status" value="1"/>
</dbReference>
<feature type="domain" description="Integrase catalytic" evidence="3">
    <location>
        <begin position="424"/>
        <end position="539"/>
    </location>
</feature>
<organism evidence="4 5">
    <name type="scientific">Daucus carota subsp. sativus</name>
    <name type="common">Carrot</name>
    <dbReference type="NCBI Taxonomy" id="79200"/>
    <lineage>
        <taxon>Eukaryota</taxon>
        <taxon>Viridiplantae</taxon>
        <taxon>Streptophyta</taxon>
        <taxon>Embryophyta</taxon>
        <taxon>Tracheophyta</taxon>
        <taxon>Spermatophyta</taxon>
        <taxon>Magnoliopsida</taxon>
        <taxon>eudicotyledons</taxon>
        <taxon>Gunneridae</taxon>
        <taxon>Pentapetalae</taxon>
        <taxon>asterids</taxon>
        <taxon>campanulids</taxon>
        <taxon>Apiales</taxon>
        <taxon>Apiaceae</taxon>
        <taxon>Apioideae</taxon>
        <taxon>Scandiceae</taxon>
        <taxon>Daucinae</taxon>
        <taxon>Daucus</taxon>
        <taxon>Daucus sect. Daucus</taxon>
    </lineage>
</organism>
<sequence length="539" mass="61612">MPFGLTNAPATFQALMNQVFQPYMRKFVLVFFYDILIYSPDLSKHVEHLELVLKKLLDNQLYVKKSKCSFAATSVEYLGHMISADGVSMDHSKVESIRNWPVPRNVKELRGFLGLSGYYRRFIKNYGIIARPLTNLLRKDGFVWNEETSRAFSNLKEALCTKPVLAMPYFQKPFVLETDACDSGMGAVLMQNGNPISYLSKSFNSKNKGFSVYEKELLALVMAVTRWRHYLVGNHFIIRTDHQALKYLIEQQLHTSLQYKWLSKLLGMDYEIQYKKGVENTAADSLSRIKESEGNVEMLTAVTHVQPRWIQQLRDSYEEDDDIKMTIGKVLLQDDSVAEYQYEQGILKKGSKLCVGNKGGVRQNLIDALHQTALGGHSGQNACVQRLKMLFHWPGMKKDVVETIRKCEVCQRNKSEHVASPGLLQPLPIPQQSWKHISMDFIEQLPMSGGMDTILVVVDRFSKFGHFMALHHPFTAVEVAELFLDNIFKLHGMPDSIVCDRDKIFTSVFWGSLFEKLGISMHFSTAYHPQSDGQTERLN</sequence>
<dbReference type="Gene3D" id="3.10.20.370">
    <property type="match status" value="1"/>
</dbReference>
<dbReference type="Gene3D" id="3.30.420.10">
    <property type="entry name" value="Ribonuclease H-like superfamily/Ribonuclease H"/>
    <property type="match status" value="1"/>
</dbReference>
<protein>
    <recommendedName>
        <fullName evidence="6">Integrase catalytic domain-containing protein</fullName>
    </recommendedName>
</protein>
<evidence type="ECO:0000313" key="4">
    <source>
        <dbReference type="EMBL" id="WOG90152.1"/>
    </source>
</evidence>
<dbReference type="Pfam" id="PF17921">
    <property type="entry name" value="Integrase_H2C2"/>
    <property type="match status" value="1"/>
</dbReference>
<feature type="domain" description="Reverse transcriptase" evidence="2">
    <location>
        <begin position="1"/>
        <end position="82"/>
    </location>
</feature>
<dbReference type="PROSITE" id="PS50878">
    <property type="entry name" value="RT_POL"/>
    <property type="match status" value="1"/>
</dbReference>
<dbReference type="Gene3D" id="1.10.340.70">
    <property type="match status" value="1"/>
</dbReference>
<dbReference type="InterPro" id="IPR000477">
    <property type="entry name" value="RT_dom"/>
</dbReference>
<dbReference type="GO" id="GO:0003676">
    <property type="term" value="F:nucleic acid binding"/>
    <property type="evidence" value="ECO:0007669"/>
    <property type="project" value="InterPro"/>
</dbReference>
<dbReference type="SUPFAM" id="SSF53098">
    <property type="entry name" value="Ribonuclease H-like"/>
    <property type="match status" value="1"/>
</dbReference>
<dbReference type="PANTHER" id="PTHR37984:SF5">
    <property type="entry name" value="PROTEIN NYNRIN-LIKE"/>
    <property type="match status" value="1"/>
</dbReference>
<dbReference type="InterPro" id="IPR050951">
    <property type="entry name" value="Retrovirus_Pol_polyprotein"/>
</dbReference>
<accession>A0AAF1ARE7</accession>
<evidence type="ECO:0000256" key="1">
    <source>
        <dbReference type="ARBA" id="ARBA00023268"/>
    </source>
</evidence>
<dbReference type="Proteomes" id="UP000077755">
    <property type="component" value="Chromosome 2"/>
</dbReference>
<reference evidence="4" key="1">
    <citation type="journal article" date="2016" name="Nat. Genet.">
        <title>A high-quality carrot genome assembly provides new insights into carotenoid accumulation and asterid genome evolution.</title>
        <authorList>
            <person name="Iorizzo M."/>
            <person name="Ellison S."/>
            <person name="Senalik D."/>
            <person name="Zeng P."/>
            <person name="Satapoomin P."/>
            <person name="Huang J."/>
            <person name="Bowman M."/>
            <person name="Iovene M."/>
            <person name="Sanseverino W."/>
            <person name="Cavagnaro P."/>
            <person name="Yildiz M."/>
            <person name="Macko-Podgorni A."/>
            <person name="Moranska E."/>
            <person name="Grzebelus E."/>
            <person name="Grzebelus D."/>
            <person name="Ashrafi H."/>
            <person name="Zheng Z."/>
            <person name="Cheng S."/>
            <person name="Spooner D."/>
            <person name="Van Deynze A."/>
            <person name="Simon P."/>
        </authorList>
    </citation>
    <scope>NUCLEOTIDE SEQUENCE</scope>
    <source>
        <tissue evidence="4">Leaf</tissue>
    </source>
</reference>
<dbReference type="FunFam" id="3.30.70.270:FF:000003">
    <property type="entry name" value="Transposon Ty3-G Gag-Pol polyprotein"/>
    <property type="match status" value="1"/>
</dbReference>
<proteinExistence type="predicted"/>
<dbReference type="SUPFAM" id="SSF56672">
    <property type="entry name" value="DNA/RNA polymerases"/>
    <property type="match status" value="1"/>
</dbReference>
<reference evidence="4" key="2">
    <citation type="submission" date="2022-03" db="EMBL/GenBank/DDBJ databases">
        <title>Draft title - Genomic analysis of global carrot germplasm unveils the trajectory of domestication and the origin of high carotenoid orange carrot.</title>
        <authorList>
            <person name="Iorizzo M."/>
            <person name="Ellison S."/>
            <person name="Senalik D."/>
            <person name="Macko-Podgorni A."/>
            <person name="Grzebelus D."/>
            <person name="Bostan H."/>
            <person name="Rolling W."/>
            <person name="Curaba J."/>
            <person name="Simon P."/>
        </authorList>
    </citation>
    <scope>NUCLEOTIDE SEQUENCE</scope>
    <source>
        <tissue evidence="4">Leaf</tissue>
    </source>
</reference>
<dbReference type="CDD" id="cd01647">
    <property type="entry name" value="RT_LTR"/>
    <property type="match status" value="1"/>
</dbReference>
<evidence type="ECO:0000313" key="5">
    <source>
        <dbReference type="Proteomes" id="UP000077755"/>
    </source>
</evidence>
<dbReference type="CDD" id="cd09274">
    <property type="entry name" value="RNase_HI_RT_Ty3"/>
    <property type="match status" value="1"/>
</dbReference>
<dbReference type="Pfam" id="PF17919">
    <property type="entry name" value="RT_RNaseH_2"/>
    <property type="match status" value="1"/>
</dbReference>
<dbReference type="InterPro" id="IPR036397">
    <property type="entry name" value="RNaseH_sf"/>
</dbReference>